<dbReference type="AlphaFoldDB" id="A0AAV3T9Y4"/>
<evidence type="ECO:0000256" key="7">
    <source>
        <dbReference type="SAM" id="MobiDB-lite"/>
    </source>
</evidence>
<comment type="similarity">
    <text evidence="2">Belongs to the resistance-nodulation-cell division (RND) (TC 2.A.6) family. MmpL subfamily.</text>
</comment>
<feature type="transmembrane region" description="Helical" evidence="8">
    <location>
        <begin position="518"/>
        <end position="540"/>
    </location>
</feature>
<feature type="transmembrane region" description="Helical" evidence="8">
    <location>
        <begin position="481"/>
        <end position="506"/>
    </location>
</feature>
<protein>
    <recommendedName>
        <fullName evidence="9">SSD domain-containing protein</fullName>
    </recommendedName>
</protein>
<feature type="compositionally biased region" description="Low complexity" evidence="7">
    <location>
        <begin position="998"/>
        <end position="1046"/>
    </location>
</feature>
<reference evidence="10 11" key="1">
    <citation type="journal article" date="2019" name="Int. J. Syst. Evol. Microbiol.">
        <title>The Global Catalogue of Microorganisms (GCM) 10K type strain sequencing project: providing services to taxonomists for standard genome sequencing and annotation.</title>
        <authorList>
            <consortium name="The Broad Institute Genomics Platform"/>
            <consortium name="The Broad Institute Genome Sequencing Center for Infectious Disease"/>
            <person name="Wu L."/>
            <person name="Ma J."/>
        </authorList>
    </citation>
    <scope>NUCLEOTIDE SEQUENCE [LARGE SCALE GENOMIC DNA]</scope>
    <source>
        <strain evidence="10 11">JCM 16328</strain>
    </source>
</reference>
<keyword evidence="4 8" id="KW-0812">Transmembrane</keyword>
<feature type="compositionally biased region" description="Acidic residues" evidence="7">
    <location>
        <begin position="988"/>
        <end position="997"/>
    </location>
</feature>
<keyword evidence="6 8" id="KW-0472">Membrane</keyword>
<comment type="subcellular location">
    <subcellularLocation>
        <location evidence="1">Cell membrane</location>
        <topology evidence="1">Multi-pass membrane protein</topology>
    </subcellularLocation>
</comment>
<dbReference type="Proteomes" id="UP001500420">
    <property type="component" value="Unassembled WGS sequence"/>
</dbReference>
<feature type="transmembrane region" description="Helical" evidence="8">
    <location>
        <begin position="581"/>
        <end position="600"/>
    </location>
</feature>
<dbReference type="Pfam" id="PF03176">
    <property type="entry name" value="MMPL"/>
    <property type="match status" value="2"/>
</dbReference>
<feature type="transmembrane region" description="Helical" evidence="8">
    <location>
        <begin position="912"/>
        <end position="940"/>
    </location>
</feature>
<dbReference type="RefSeq" id="WP_343774028.1">
    <property type="nucleotide sequence ID" value="NZ_BAAADV010000004.1"/>
</dbReference>
<dbReference type="PROSITE" id="PS50156">
    <property type="entry name" value="SSD"/>
    <property type="match status" value="2"/>
</dbReference>
<comment type="caution">
    <text evidence="10">The sequence shown here is derived from an EMBL/GenBank/DDBJ whole genome shotgun (WGS) entry which is preliminary data.</text>
</comment>
<evidence type="ECO:0000256" key="2">
    <source>
        <dbReference type="ARBA" id="ARBA00010157"/>
    </source>
</evidence>
<feature type="transmembrane region" description="Helical" evidence="8">
    <location>
        <begin position="842"/>
        <end position="866"/>
    </location>
</feature>
<evidence type="ECO:0000256" key="1">
    <source>
        <dbReference type="ARBA" id="ARBA00004651"/>
    </source>
</evidence>
<dbReference type="GO" id="GO:0005886">
    <property type="term" value="C:plasma membrane"/>
    <property type="evidence" value="ECO:0007669"/>
    <property type="project" value="UniProtKB-SubCell"/>
</dbReference>
<keyword evidence="3" id="KW-1003">Cell membrane</keyword>
<dbReference type="InterPro" id="IPR004869">
    <property type="entry name" value="MMPL_dom"/>
</dbReference>
<feature type="transmembrane region" description="Helical" evidence="8">
    <location>
        <begin position="387"/>
        <end position="406"/>
    </location>
</feature>
<proteinExistence type="inferred from homology"/>
<feature type="transmembrane region" description="Helical" evidence="8">
    <location>
        <begin position="872"/>
        <end position="891"/>
    </location>
</feature>
<keyword evidence="5 8" id="KW-1133">Transmembrane helix</keyword>
<sequence>MSLPERLASLIANHSRIAIAAMLVLTLALGSGAGMVEQSSSLDQFQSDNEEVDAQSYIDENFVPPGEENITQVQVIVRNESGNVLSKDSLLSSLRYQRSLLDNESVNATLDQDQPATGVSNLIAITAVSQERAAELEARTAPLSDALNTTVGLQRQYDQLNASYQQGEINQSTYQAQSAEIERSMAATRADATAELSAEKSARFNASAAAVRNVTHQQALLQGRYDSGEINQSTYEERSAELDEQLQEAYQQGTQGVFAEEFAALRSQENRPSIDEQIEQLESMSDEEVEALVASTLDPDSGQGIAYQLMSTSYEPGETTADARMMLVRQEVADAGNAQTGEASDVLIDSQSAMQNLADDSASTDEYVVFGFGLISDEMNRSMGDSLAIVGPLAMLFVLLTLIVAYRDLLDIALGFVGIVAVLLWTFGFMGWAGITFNMIFIAVPVLLIGLSVDYAIHVFMRHREQRQERGAAASEGARPAMKVALTGVGVTLVWVTATTAIGFLSNLVSPLGPIRDFGIVSSVGIFSALLIFGILVPAVKIEIDEFLEARGFDRKKRAFGTGGGRLANALSTGETLARKAPLAVIAIALVISVAGGAAATQVDTSFQQEDFIADDPPDWMDSLPGPLEPGEYTAKDHMNYVYDNFVVQNSQGQILVRGDGVTDPETLHRIDEAEGEAAEMGTAVVLSNGEADVRSPLTAMQSARSNETFNATFNEADTDGDGVPEQNVEEVYDALYDTAPAEAAQVVYRTKGGEYEALKMSVSVKGGASTGAVTEDVRGVADGIDDEGASASRSAIATGTPIVNEVVQNELLDTVLQSLLVTLVTVFAFLAVVYRFQYGSATLGIVTLLPVALSVSWILGTMYLLGMPFNVLTGMITSLTIGLGVAYSIHISERYNIELDRQDDAWEAMRVSLTGTGGALLGSAATTVGGFGVLVFAIMPPLQQFGIITGMTIIYAFVASVIVLPSLLVVWTRYLGPSEALATSGGDPDDRDDAASIDDGSAPADAGSAAADDGSEPSGDGATAASSDGSDPSASETAASAASDPIAETETGASSQETAVASAAGANTVGAADAANSGASDAGTSGAAGNGPRVTRTVSTDAVRPGEQFSVGLSVSDASGRVLLVEDAAGVGGHVTDISPSPTTYTQVGRTLYILWQSVPQIDLTMEYVADAPSDAMPGERLAFDGHVVAGGDEYETDGVDAVDVTSDELAVLRAGDEPTIDDLERAGELAREGELTEDELERLYRGWIVATSAQPSDRSDAANAGNARSMSPGAPEDE</sequence>
<dbReference type="InterPro" id="IPR050545">
    <property type="entry name" value="Mycobact_MmpL"/>
</dbReference>
<feature type="domain" description="SSD" evidence="9">
    <location>
        <begin position="415"/>
        <end position="543"/>
    </location>
</feature>
<dbReference type="PANTHER" id="PTHR33406">
    <property type="entry name" value="MEMBRANE PROTEIN MJ1562-RELATED"/>
    <property type="match status" value="1"/>
</dbReference>
<evidence type="ECO:0000259" key="9">
    <source>
        <dbReference type="PROSITE" id="PS50156"/>
    </source>
</evidence>
<organism evidence="10 11">
    <name type="scientific">Natronoarchaeum mannanilyticum</name>
    <dbReference type="NCBI Taxonomy" id="926360"/>
    <lineage>
        <taxon>Archaea</taxon>
        <taxon>Methanobacteriati</taxon>
        <taxon>Methanobacteriota</taxon>
        <taxon>Stenosarchaea group</taxon>
        <taxon>Halobacteria</taxon>
        <taxon>Halobacteriales</taxon>
        <taxon>Natronoarchaeaceae</taxon>
    </lineage>
</organism>
<evidence type="ECO:0000256" key="4">
    <source>
        <dbReference type="ARBA" id="ARBA00022692"/>
    </source>
</evidence>
<dbReference type="SUPFAM" id="SSF82866">
    <property type="entry name" value="Multidrug efflux transporter AcrB transmembrane domain"/>
    <property type="match status" value="2"/>
</dbReference>
<accession>A0AAV3T9Y4</accession>
<feature type="transmembrane region" description="Helical" evidence="8">
    <location>
        <begin position="413"/>
        <end position="433"/>
    </location>
</feature>
<dbReference type="InterPro" id="IPR000731">
    <property type="entry name" value="SSD"/>
</dbReference>
<dbReference type="EMBL" id="BAAADV010000004">
    <property type="protein sequence ID" value="GAA0674079.1"/>
    <property type="molecule type" value="Genomic_DNA"/>
</dbReference>
<evidence type="ECO:0000256" key="6">
    <source>
        <dbReference type="ARBA" id="ARBA00023136"/>
    </source>
</evidence>
<feature type="region of interest" description="Disordered" evidence="7">
    <location>
        <begin position="1256"/>
        <end position="1280"/>
    </location>
</feature>
<evidence type="ECO:0000313" key="10">
    <source>
        <dbReference type="EMBL" id="GAA0674079.1"/>
    </source>
</evidence>
<name>A0AAV3T9Y4_9EURY</name>
<gene>
    <name evidence="10" type="ORF">GCM10009020_21620</name>
</gene>
<feature type="domain" description="SSD" evidence="9">
    <location>
        <begin position="811"/>
        <end position="971"/>
    </location>
</feature>
<evidence type="ECO:0000256" key="5">
    <source>
        <dbReference type="ARBA" id="ARBA00022989"/>
    </source>
</evidence>
<evidence type="ECO:0000313" key="11">
    <source>
        <dbReference type="Proteomes" id="UP001500420"/>
    </source>
</evidence>
<feature type="region of interest" description="Disordered" evidence="7">
    <location>
        <begin position="981"/>
        <end position="1061"/>
    </location>
</feature>
<evidence type="ECO:0000256" key="8">
    <source>
        <dbReference type="SAM" id="Phobius"/>
    </source>
</evidence>
<feature type="transmembrane region" description="Helical" evidence="8">
    <location>
        <begin position="439"/>
        <end position="460"/>
    </location>
</feature>
<feature type="transmembrane region" description="Helical" evidence="8">
    <location>
        <begin position="816"/>
        <end position="835"/>
    </location>
</feature>
<evidence type="ECO:0000256" key="3">
    <source>
        <dbReference type="ARBA" id="ARBA00022475"/>
    </source>
</evidence>
<dbReference type="PANTHER" id="PTHR33406:SF6">
    <property type="entry name" value="MEMBRANE PROTEIN YDGH-RELATED"/>
    <property type="match status" value="1"/>
</dbReference>
<keyword evidence="11" id="KW-1185">Reference proteome</keyword>
<feature type="transmembrane region" description="Helical" evidence="8">
    <location>
        <begin position="946"/>
        <end position="972"/>
    </location>
</feature>
<dbReference type="Gene3D" id="1.20.1640.10">
    <property type="entry name" value="Multidrug efflux transporter AcrB transmembrane domain"/>
    <property type="match status" value="2"/>
</dbReference>
<feature type="region of interest" description="Disordered" evidence="7">
    <location>
        <begin position="1074"/>
        <end position="1103"/>
    </location>
</feature>
<feature type="compositionally biased region" description="Low complexity" evidence="7">
    <location>
        <begin position="1074"/>
        <end position="1092"/>
    </location>
</feature>